<comment type="caution">
    <text evidence="1">The sequence shown here is derived from an EMBL/GenBank/DDBJ whole genome shotgun (WGS) entry which is preliminary data.</text>
</comment>
<dbReference type="GO" id="GO:0005886">
    <property type="term" value="C:plasma membrane"/>
    <property type="evidence" value="ECO:0007669"/>
    <property type="project" value="TreeGrafter"/>
</dbReference>
<dbReference type="GO" id="GO:0004714">
    <property type="term" value="F:transmembrane receptor protein tyrosine kinase activity"/>
    <property type="evidence" value="ECO:0007669"/>
    <property type="project" value="InterPro"/>
</dbReference>
<dbReference type="PANTHER" id="PTHR27003:SF359">
    <property type="entry name" value="SERINE_THREONINE-PROTEIN KINASE UNC-51-RELATED"/>
    <property type="match status" value="1"/>
</dbReference>
<dbReference type="InterPro" id="IPR011009">
    <property type="entry name" value="Kinase-like_dom_sf"/>
</dbReference>
<protein>
    <submittedName>
        <fullName evidence="1">Uncharacterized protein</fullName>
    </submittedName>
</protein>
<keyword evidence="2" id="KW-1185">Reference proteome</keyword>
<dbReference type="InterPro" id="IPR045272">
    <property type="entry name" value="ANXUR1/2-like"/>
</dbReference>
<sequence length="266" mass="29923">MLAYHRRSFGDGNPQPLINLVRRYYNNGLEELIDPLIRDQIDSRCFHIFKELAYQCISYNVKERPTMETVIERIEDAMDFQVDGFNGGDGDFQSFSIVPLCELLPYFKFFGLTNRLSKEFGIRFVFSFKNPYERLVYDLRFLELLRKLVLQILLVVVKGDGGGRSEEENHRSEAEIVDLEPTETCGSDGDGSWAVGGGGGSPTVEGSGKQGWWLGGGIASKVIDTIDNFCNFLKKKIVPDVQASQPTTIVSRVDVAIMDDEIDSII</sequence>
<evidence type="ECO:0000313" key="2">
    <source>
        <dbReference type="Proteomes" id="UP001157418"/>
    </source>
</evidence>
<proteinExistence type="predicted"/>
<evidence type="ECO:0000313" key="1">
    <source>
        <dbReference type="EMBL" id="CAH1427462.1"/>
    </source>
</evidence>
<dbReference type="PANTHER" id="PTHR27003">
    <property type="entry name" value="OS07G0166700 PROTEIN"/>
    <property type="match status" value="1"/>
</dbReference>
<dbReference type="Proteomes" id="UP001157418">
    <property type="component" value="Unassembled WGS sequence"/>
</dbReference>
<name>A0AAU9MLU4_9ASTR</name>
<reference evidence="1 2" key="1">
    <citation type="submission" date="2022-01" db="EMBL/GenBank/DDBJ databases">
        <authorList>
            <person name="Xiong W."/>
            <person name="Schranz E."/>
        </authorList>
    </citation>
    <scope>NUCLEOTIDE SEQUENCE [LARGE SCALE GENOMIC DNA]</scope>
</reference>
<dbReference type="EMBL" id="CAKMRJ010002223">
    <property type="protein sequence ID" value="CAH1427462.1"/>
    <property type="molecule type" value="Genomic_DNA"/>
</dbReference>
<accession>A0AAU9MLU4</accession>
<gene>
    <name evidence="1" type="ORF">LVIROSA_LOCUS14466</name>
</gene>
<dbReference type="GO" id="GO:0009506">
    <property type="term" value="C:plasmodesma"/>
    <property type="evidence" value="ECO:0007669"/>
    <property type="project" value="TreeGrafter"/>
</dbReference>
<dbReference type="AlphaFoldDB" id="A0AAU9MLU4"/>
<dbReference type="Gene3D" id="1.10.510.10">
    <property type="entry name" value="Transferase(Phosphotransferase) domain 1"/>
    <property type="match status" value="1"/>
</dbReference>
<dbReference type="SUPFAM" id="SSF56112">
    <property type="entry name" value="Protein kinase-like (PK-like)"/>
    <property type="match status" value="1"/>
</dbReference>
<organism evidence="1 2">
    <name type="scientific">Lactuca virosa</name>
    <dbReference type="NCBI Taxonomy" id="75947"/>
    <lineage>
        <taxon>Eukaryota</taxon>
        <taxon>Viridiplantae</taxon>
        <taxon>Streptophyta</taxon>
        <taxon>Embryophyta</taxon>
        <taxon>Tracheophyta</taxon>
        <taxon>Spermatophyta</taxon>
        <taxon>Magnoliopsida</taxon>
        <taxon>eudicotyledons</taxon>
        <taxon>Gunneridae</taxon>
        <taxon>Pentapetalae</taxon>
        <taxon>asterids</taxon>
        <taxon>campanulids</taxon>
        <taxon>Asterales</taxon>
        <taxon>Asteraceae</taxon>
        <taxon>Cichorioideae</taxon>
        <taxon>Cichorieae</taxon>
        <taxon>Lactucinae</taxon>
        <taxon>Lactuca</taxon>
    </lineage>
</organism>